<evidence type="ECO:0000313" key="2">
    <source>
        <dbReference type="Proteomes" id="UP001497535"/>
    </source>
</evidence>
<accession>A0ACB0YBI3</accession>
<reference evidence="1" key="1">
    <citation type="submission" date="2023-11" db="EMBL/GenBank/DDBJ databases">
        <authorList>
            <person name="Poullet M."/>
        </authorList>
    </citation>
    <scope>NUCLEOTIDE SEQUENCE</scope>
    <source>
        <strain evidence="1">E1834</strain>
    </source>
</reference>
<comment type="caution">
    <text evidence="1">The sequence shown here is derived from an EMBL/GenBank/DDBJ whole genome shotgun (WGS) entry which is preliminary data.</text>
</comment>
<keyword evidence="2" id="KW-1185">Reference proteome</keyword>
<protein>
    <submittedName>
        <fullName evidence="1">Uncharacterized protein</fullName>
    </submittedName>
</protein>
<gene>
    <name evidence="1" type="ORF">MENTE1834_LOCUS10045</name>
</gene>
<name>A0ACB0YBI3_MELEN</name>
<proteinExistence type="predicted"/>
<dbReference type="EMBL" id="CAVMJV010000009">
    <property type="protein sequence ID" value="CAK5039824.1"/>
    <property type="molecule type" value="Genomic_DNA"/>
</dbReference>
<sequence length="323" mass="37396">MGTDARDWCLIESDPGVFTELINGIGVQGVQNEELYSIDDEEHLDKLKWKWTAEVGLEISQLQNLIEDEKDKMKRYKIEVITNACASQAIINLLLNIDSNDVSLGNTLENFKNFTQNFDAGLRGLTLSNSEEIRKLHNSFSREHFMEMDLPKIKSEDNFHFIAYVPVEDKIYELDGLRDAPIFLADINKEEGNNSTDWIDIVRPFIKRRIEKYTAGEIHFNLMALVPNLRSKYEQRIVELSTMEMDSAEVGLEISQLQNLIEDEKDKMKRYKIENNRRRHNYMPFLIELLKCLAKEGKLVDSVCEAQEKKKKSATSPTKKVVK</sequence>
<evidence type="ECO:0000313" key="1">
    <source>
        <dbReference type="EMBL" id="CAK5039824.1"/>
    </source>
</evidence>
<dbReference type="Proteomes" id="UP001497535">
    <property type="component" value="Unassembled WGS sequence"/>
</dbReference>
<organism evidence="1 2">
    <name type="scientific">Meloidogyne enterolobii</name>
    <name type="common">Root-knot nematode worm</name>
    <name type="synonym">Meloidogyne mayaguensis</name>
    <dbReference type="NCBI Taxonomy" id="390850"/>
    <lineage>
        <taxon>Eukaryota</taxon>
        <taxon>Metazoa</taxon>
        <taxon>Ecdysozoa</taxon>
        <taxon>Nematoda</taxon>
        <taxon>Chromadorea</taxon>
        <taxon>Rhabditida</taxon>
        <taxon>Tylenchina</taxon>
        <taxon>Tylenchomorpha</taxon>
        <taxon>Tylenchoidea</taxon>
        <taxon>Meloidogynidae</taxon>
        <taxon>Meloidogyninae</taxon>
        <taxon>Meloidogyne</taxon>
    </lineage>
</organism>